<dbReference type="InterPro" id="IPR019734">
    <property type="entry name" value="TPR_rpt"/>
</dbReference>
<dbReference type="GO" id="GO:0006355">
    <property type="term" value="P:regulation of DNA-templated transcription"/>
    <property type="evidence" value="ECO:0007669"/>
    <property type="project" value="InterPro"/>
</dbReference>
<dbReference type="EMBL" id="SJPH01000003">
    <property type="protein sequence ID" value="TWT46511.1"/>
    <property type="molecule type" value="Genomic_DNA"/>
</dbReference>
<dbReference type="Gene3D" id="1.10.1660.10">
    <property type="match status" value="1"/>
</dbReference>
<evidence type="ECO:0000313" key="4">
    <source>
        <dbReference type="Proteomes" id="UP000318995"/>
    </source>
</evidence>
<comment type="caution">
    <text evidence="3">The sequence shown here is derived from an EMBL/GenBank/DDBJ whole genome shotgun (WGS) entry which is preliminary data.</text>
</comment>
<feature type="domain" description="HTH merR-type" evidence="2">
    <location>
        <begin position="153"/>
        <end position="219"/>
    </location>
</feature>
<reference evidence="3 4" key="1">
    <citation type="submission" date="2019-02" db="EMBL/GenBank/DDBJ databases">
        <title>Deep-cultivation of Planctomycetes and their phenomic and genomic characterization uncovers novel biology.</title>
        <authorList>
            <person name="Wiegand S."/>
            <person name="Jogler M."/>
            <person name="Boedeker C."/>
            <person name="Pinto D."/>
            <person name="Vollmers J."/>
            <person name="Rivas-Marin E."/>
            <person name="Kohn T."/>
            <person name="Peeters S.H."/>
            <person name="Heuer A."/>
            <person name="Rast P."/>
            <person name="Oberbeckmann S."/>
            <person name="Bunk B."/>
            <person name="Jeske O."/>
            <person name="Meyerdierks A."/>
            <person name="Storesund J.E."/>
            <person name="Kallscheuer N."/>
            <person name="Luecker S."/>
            <person name="Lage O.M."/>
            <person name="Pohl T."/>
            <person name="Merkel B.J."/>
            <person name="Hornburger P."/>
            <person name="Mueller R.-W."/>
            <person name="Bruemmer F."/>
            <person name="Labrenz M."/>
            <person name="Spormann A.M."/>
            <person name="Op Den Camp H."/>
            <person name="Overmann J."/>
            <person name="Amann R."/>
            <person name="Jetten M.S.M."/>
            <person name="Mascher T."/>
            <person name="Medema M.H."/>
            <person name="Devos D.P."/>
            <person name="Kaster A.-K."/>
            <person name="Ovreas L."/>
            <person name="Rohde M."/>
            <person name="Galperin M.Y."/>
            <person name="Jogler C."/>
        </authorList>
    </citation>
    <scope>NUCLEOTIDE SEQUENCE [LARGE SCALE GENOMIC DNA]</scope>
    <source>
        <strain evidence="3 4">Pla111</strain>
    </source>
</reference>
<dbReference type="InterPro" id="IPR009061">
    <property type="entry name" value="DNA-bd_dom_put_sf"/>
</dbReference>
<dbReference type="Pfam" id="PF13411">
    <property type="entry name" value="MerR_1"/>
    <property type="match status" value="1"/>
</dbReference>
<gene>
    <name evidence="3" type="ORF">Pla111_16070</name>
</gene>
<organism evidence="3 4">
    <name type="scientific">Botrimarina hoheduenensis</name>
    <dbReference type="NCBI Taxonomy" id="2528000"/>
    <lineage>
        <taxon>Bacteria</taxon>
        <taxon>Pseudomonadati</taxon>
        <taxon>Planctomycetota</taxon>
        <taxon>Planctomycetia</taxon>
        <taxon>Pirellulales</taxon>
        <taxon>Lacipirellulaceae</taxon>
        <taxon>Botrimarina</taxon>
    </lineage>
</organism>
<dbReference type="SMART" id="SM00028">
    <property type="entry name" value="TPR"/>
    <property type="match status" value="4"/>
</dbReference>
<protein>
    <recommendedName>
        <fullName evidence="2">HTH merR-type domain-containing protein</fullName>
    </recommendedName>
</protein>
<dbReference type="GO" id="GO:0003677">
    <property type="term" value="F:DNA binding"/>
    <property type="evidence" value="ECO:0007669"/>
    <property type="project" value="InterPro"/>
</dbReference>
<dbReference type="SUPFAM" id="SSF52113">
    <property type="entry name" value="BRCT domain"/>
    <property type="match status" value="1"/>
</dbReference>
<proteinExistence type="predicted"/>
<keyword evidence="4" id="KW-1185">Reference proteome</keyword>
<evidence type="ECO:0000313" key="3">
    <source>
        <dbReference type="EMBL" id="TWT46511.1"/>
    </source>
</evidence>
<dbReference type="InterPro" id="IPR000551">
    <property type="entry name" value="MerR-type_HTH_dom"/>
</dbReference>
<dbReference type="Proteomes" id="UP000318995">
    <property type="component" value="Unassembled WGS sequence"/>
</dbReference>
<feature type="repeat" description="TPR" evidence="1">
    <location>
        <begin position="331"/>
        <end position="364"/>
    </location>
</feature>
<dbReference type="PROSITE" id="PS50005">
    <property type="entry name" value="TPR"/>
    <property type="match status" value="1"/>
</dbReference>
<dbReference type="Gene3D" id="1.25.40.10">
    <property type="entry name" value="Tetratricopeptide repeat domain"/>
    <property type="match status" value="1"/>
</dbReference>
<evidence type="ECO:0000259" key="2">
    <source>
        <dbReference type="Pfam" id="PF13411"/>
    </source>
</evidence>
<dbReference type="SUPFAM" id="SSF46955">
    <property type="entry name" value="Putative DNA-binding domain"/>
    <property type="match status" value="1"/>
</dbReference>
<keyword evidence="1" id="KW-0802">TPR repeat</keyword>
<name>A0A5C5W918_9BACT</name>
<accession>A0A5C5W918</accession>
<sequence>MKGPVGGFDSPGDLTFVAADALTPGARCGELRIAVALRGRPVSRERRAISPLSTELLPPTDLPASQWTQQLEGERVCLMGRFVSAPRKRLATLVAELGGVVVPQPADATLVVCGEGRDVGQASNLLVDLTITETELLERLGVIESGDVVKRLYTPAMLAELSGAPITAIRRWERRGYLEPSERLGRLIRYDFSEANLAQMLASLLRFGRSLAAIDRMVETIERAHPKLERPLVSLPLVAAEGGLLLRSGDVLCEPDGQRRLDFTPTEEDPTEPSRPMIAAVLSIEEPAAPAPAAGTIEAHRQAALELREMGDSRAALERFRLVMGAVPPSAEDHFTLAELLYETGEAMAARERYYAALELDPDYLEARLNLGLLLAAEGDLELAIAAFEGALDCYEPYADAHYHLAATFERAGQSLPAQKHWMRFLEIAPESPWADEARRQLEV</sequence>
<dbReference type="SUPFAM" id="SSF48452">
    <property type="entry name" value="TPR-like"/>
    <property type="match status" value="1"/>
</dbReference>
<dbReference type="AlphaFoldDB" id="A0A5C5W918"/>
<evidence type="ECO:0000256" key="1">
    <source>
        <dbReference type="PROSITE-ProRule" id="PRU00339"/>
    </source>
</evidence>
<dbReference type="InterPro" id="IPR036420">
    <property type="entry name" value="BRCT_dom_sf"/>
</dbReference>
<dbReference type="InterPro" id="IPR011990">
    <property type="entry name" value="TPR-like_helical_dom_sf"/>
</dbReference>